<dbReference type="AlphaFoldDB" id="A0A2S8FRU4"/>
<dbReference type="OrthoDB" id="291047at2"/>
<dbReference type="PANTHER" id="PTHR30604">
    <property type="entry name" value="PROTEIN TRANSPORT PROTEIN HOFQ"/>
    <property type="match status" value="1"/>
</dbReference>
<dbReference type="Proteomes" id="UP000238322">
    <property type="component" value="Unassembled WGS sequence"/>
</dbReference>
<gene>
    <name evidence="2" type="ORF">C5Y83_15510</name>
</gene>
<evidence type="ECO:0000313" key="2">
    <source>
        <dbReference type="EMBL" id="PQO34896.1"/>
    </source>
</evidence>
<feature type="chain" id="PRO_5015578060" description="Secretin/TonB short N-terminal domain-containing protein" evidence="1">
    <location>
        <begin position="22"/>
        <end position="568"/>
    </location>
</feature>
<dbReference type="PANTHER" id="PTHR30604:SF1">
    <property type="entry name" value="DNA UTILIZATION PROTEIN HOFQ"/>
    <property type="match status" value="1"/>
</dbReference>
<organism evidence="2 3">
    <name type="scientific">Blastopirellula marina</name>
    <dbReference type="NCBI Taxonomy" id="124"/>
    <lineage>
        <taxon>Bacteria</taxon>
        <taxon>Pseudomonadati</taxon>
        <taxon>Planctomycetota</taxon>
        <taxon>Planctomycetia</taxon>
        <taxon>Pirellulales</taxon>
        <taxon>Pirellulaceae</taxon>
        <taxon>Blastopirellula</taxon>
    </lineage>
</organism>
<sequence length="568" mass="63156">MQKLAMLTSVVAFAIGGTLFADDATSLPSGAITIQPDAHQREQLEQLQQFQQRMEAKTITIDADRMPLYQFIEKLSKQADVPMTIDRPELQNNGITLNSPISINGENLSPRTVLTLSLNRLGLSFQENGNGVTITSRDKSDSRLQTKTYSLAELVGNHTESVTAWRNVIANEIARDSWEQLGGLGTIYVFDKTLIVNQTKAVHTEITYLLNLAARVKQFSSDDYPVTSLMASERDEATQQLRDKIVTTEIEVTFEEAPLRDAIRELNKSWPMKVRIDERSLSAVDLKGPLPVTLSAGRHSAKSVLNEITTSLGLKWCVISGDSAVITSDPRKYQVKEFRLYPVRDLVWHGLKIENGSQRNTLIGITRWQGDSWNSVDYLKSLRAPGLPQLPDNKSLEQVIQSTIRPDSWEVLGGPSTLSYVAEIDCLLIAQMPETHDEIARLLHLLRQQQTPETAAKLLQQIEDSNDEIVTARYPLSWNTTTSQPDEAGLNTILELIRSGTGETQWQIPEASISFAHDSLVVRQRRDVQRQILTMLIKLDLVHPVAKTDSSKASPAANYSGGGGGGFF</sequence>
<name>A0A2S8FRU4_9BACT</name>
<feature type="signal peptide" evidence="1">
    <location>
        <begin position="1"/>
        <end position="21"/>
    </location>
</feature>
<evidence type="ECO:0000313" key="3">
    <source>
        <dbReference type="Proteomes" id="UP000238322"/>
    </source>
</evidence>
<accession>A0A2S8FRU4</accession>
<proteinExistence type="predicted"/>
<protein>
    <recommendedName>
        <fullName evidence="4">Secretin/TonB short N-terminal domain-containing protein</fullName>
    </recommendedName>
</protein>
<keyword evidence="1" id="KW-0732">Signal</keyword>
<dbReference type="EMBL" id="PUHY01000010">
    <property type="protein sequence ID" value="PQO34896.1"/>
    <property type="molecule type" value="Genomic_DNA"/>
</dbReference>
<reference evidence="2 3" key="1">
    <citation type="submission" date="2018-02" db="EMBL/GenBank/DDBJ databases">
        <title>Comparative genomes isolates from brazilian mangrove.</title>
        <authorList>
            <person name="Araujo J.E."/>
            <person name="Taketani R.G."/>
            <person name="Silva M.C.P."/>
            <person name="Loureco M.V."/>
            <person name="Andreote F.D."/>
        </authorList>
    </citation>
    <scope>NUCLEOTIDE SEQUENCE [LARGE SCALE GENOMIC DNA]</scope>
    <source>
        <strain evidence="2 3">Hex-1 MGV</strain>
    </source>
</reference>
<evidence type="ECO:0000256" key="1">
    <source>
        <dbReference type="SAM" id="SignalP"/>
    </source>
</evidence>
<evidence type="ECO:0008006" key="4">
    <source>
        <dbReference type="Google" id="ProtNLM"/>
    </source>
</evidence>
<comment type="caution">
    <text evidence="2">The sequence shown here is derived from an EMBL/GenBank/DDBJ whole genome shotgun (WGS) entry which is preliminary data.</text>
</comment>
<dbReference type="RefSeq" id="WP_105330626.1">
    <property type="nucleotide sequence ID" value="NZ_PUHY01000010.1"/>
</dbReference>
<dbReference type="InterPro" id="IPR051808">
    <property type="entry name" value="Type_IV_pilus_biogenesis"/>
</dbReference>